<feature type="transmembrane region" description="Helical" evidence="6">
    <location>
        <begin position="179"/>
        <end position="200"/>
    </location>
</feature>
<dbReference type="GO" id="GO:0042773">
    <property type="term" value="P:ATP synthesis coupled electron transport"/>
    <property type="evidence" value="ECO:0007669"/>
    <property type="project" value="InterPro"/>
</dbReference>
<evidence type="ECO:0000256" key="4">
    <source>
        <dbReference type="ARBA" id="ARBA00023136"/>
    </source>
</evidence>
<feature type="transmembrane region" description="Helical" evidence="6">
    <location>
        <begin position="542"/>
        <end position="561"/>
    </location>
</feature>
<dbReference type="AlphaFoldDB" id="A0A7C3SJ82"/>
<dbReference type="InterPro" id="IPR001516">
    <property type="entry name" value="Proton_antipo_N"/>
</dbReference>
<dbReference type="PRINTS" id="PR01434">
    <property type="entry name" value="NADHDHGNASE5"/>
</dbReference>
<dbReference type="Pfam" id="PF00662">
    <property type="entry name" value="Proton_antipo_N"/>
    <property type="match status" value="1"/>
</dbReference>
<feature type="transmembrane region" description="Helical" evidence="6">
    <location>
        <begin position="642"/>
        <end position="664"/>
    </location>
</feature>
<reference evidence="9" key="1">
    <citation type="journal article" date="2020" name="mSystems">
        <title>Genome- and Community-Level Interaction Insights into Carbon Utilization and Element Cycling Functions of Hydrothermarchaeota in Hydrothermal Sediment.</title>
        <authorList>
            <person name="Zhou Z."/>
            <person name="Liu Y."/>
            <person name="Xu W."/>
            <person name="Pan J."/>
            <person name="Luo Z.H."/>
            <person name="Li M."/>
        </authorList>
    </citation>
    <scope>NUCLEOTIDE SEQUENCE [LARGE SCALE GENOMIC DNA]</scope>
    <source>
        <strain evidence="9">SpSt-776</strain>
    </source>
</reference>
<feature type="transmembrane region" description="Helical" evidence="6">
    <location>
        <begin position="430"/>
        <end position="455"/>
    </location>
</feature>
<organism evidence="9">
    <name type="scientific">Desulfobacca acetoxidans</name>
    <dbReference type="NCBI Taxonomy" id="60893"/>
    <lineage>
        <taxon>Bacteria</taxon>
        <taxon>Pseudomonadati</taxon>
        <taxon>Thermodesulfobacteriota</taxon>
        <taxon>Desulfobaccia</taxon>
        <taxon>Desulfobaccales</taxon>
        <taxon>Desulfobaccaceae</taxon>
        <taxon>Desulfobacca</taxon>
    </lineage>
</organism>
<dbReference type="PANTHER" id="PTHR42829:SF2">
    <property type="entry name" value="NADH-UBIQUINONE OXIDOREDUCTASE CHAIN 5"/>
    <property type="match status" value="1"/>
</dbReference>
<evidence type="ECO:0000256" key="3">
    <source>
        <dbReference type="ARBA" id="ARBA00022989"/>
    </source>
</evidence>
<keyword evidence="4 6" id="KW-0472">Membrane</keyword>
<evidence type="ECO:0000256" key="1">
    <source>
        <dbReference type="ARBA" id="ARBA00004127"/>
    </source>
</evidence>
<keyword evidence="2 5" id="KW-0812">Transmembrane</keyword>
<feature type="transmembrane region" description="Helical" evidence="6">
    <location>
        <begin position="149"/>
        <end position="167"/>
    </location>
</feature>
<feature type="transmembrane region" description="Helical" evidence="6">
    <location>
        <begin position="125"/>
        <end position="143"/>
    </location>
</feature>
<feature type="transmembrane region" description="Helical" evidence="6">
    <location>
        <begin position="357"/>
        <end position="381"/>
    </location>
</feature>
<dbReference type="Gene3D" id="1.20.5.2700">
    <property type="match status" value="1"/>
</dbReference>
<protein>
    <submittedName>
        <fullName evidence="9">NADH-quinone oxidoreductase subunit L</fullName>
        <ecNumber evidence="9">1.6.5.-</ecNumber>
    </submittedName>
</protein>
<feature type="domain" description="NADH-Ubiquinone oxidoreductase (complex I) chain 5 N-terminal" evidence="8">
    <location>
        <begin position="76"/>
        <end position="126"/>
    </location>
</feature>
<feature type="transmembrane region" description="Helical" evidence="6">
    <location>
        <begin position="12"/>
        <end position="32"/>
    </location>
</feature>
<feature type="transmembrane region" description="Helical" evidence="6">
    <location>
        <begin position="292"/>
        <end position="314"/>
    </location>
</feature>
<dbReference type="GO" id="GO:0015990">
    <property type="term" value="P:electron transport coupled proton transport"/>
    <property type="evidence" value="ECO:0007669"/>
    <property type="project" value="TreeGrafter"/>
</dbReference>
<evidence type="ECO:0000259" key="7">
    <source>
        <dbReference type="Pfam" id="PF00361"/>
    </source>
</evidence>
<feature type="domain" description="NADH:quinone oxidoreductase/Mrp antiporter transmembrane" evidence="7">
    <location>
        <begin position="144"/>
        <end position="442"/>
    </location>
</feature>
<gene>
    <name evidence="9" type="ORF">ENV62_06800</name>
</gene>
<feature type="transmembrane region" description="Helical" evidence="6">
    <location>
        <begin position="326"/>
        <end position="351"/>
    </location>
</feature>
<dbReference type="EMBL" id="DTHB01000046">
    <property type="protein sequence ID" value="HGB14924.1"/>
    <property type="molecule type" value="Genomic_DNA"/>
</dbReference>
<dbReference type="InterPro" id="IPR003945">
    <property type="entry name" value="NU5C-like"/>
</dbReference>
<evidence type="ECO:0000256" key="5">
    <source>
        <dbReference type="RuleBase" id="RU000320"/>
    </source>
</evidence>
<evidence type="ECO:0000256" key="2">
    <source>
        <dbReference type="ARBA" id="ARBA00022692"/>
    </source>
</evidence>
<dbReference type="PANTHER" id="PTHR42829">
    <property type="entry name" value="NADH-UBIQUINONE OXIDOREDUCTASE CHAIN 5"/>
    <property type="match status" value="1"/>
</dbReference>
<feature type="transmembrane region" description="Helical" evidence="6">
    <location>
        <begin position="94"/>
        <end position="113"/>
    </location>
</feature>
<name>A0A7C3SJ82_9BACT</name>
<comment type="subcellular location">
    <subcellularLocation>
        <location evidence="1">Endomembrane system</location>
        <topology evidence="1">Multi-pass membrane protein</topology>
    </subcellularLocation>
    <subcellularLocation>
        <location evidence="5">Membrane</location>
        <topology evidence="5">Multi-pass membrane protein</topology>
    </subcellularLocation>
</comment>
<evidence type="ECO:0000313" key="9">
    <source>
        <dbReference type="EMBL" id="HGB14924.1"/>
    </source>
</evidence>
<dbReference type="InterPro" id="IPR001750">
    <property type="entry name" value="ND/Mrp_TM"/>
</dbReference>
<feature type="transmembrane region" description="Helical" evidence="6">
    <location>
        <begin position="38"/>
        <end position="58"/>
    </location>
</feature>
<keyword evidence="9" id="KW-0560">Oxidoreductase</keyword>
<accession>A0A7C3SJ82</accession>
<comment type="caution">
    <text evidence="9">The sequence shown here is derived from an EMBL/GenBank/DDBJ whole genome shotgun (WGS) entry which is preliminary data.</text>
</comment>
<feature type="transmembrane region" description="Helical" evidence="6">
    <location>
        <begin position="390"/>
        <end position="410"/>
    </location>
</feature>
<sequence length="666" mass="73600">MGFIGSVDPLFLTCLAIVGLPAVAFGIIMIFTWRRDKLSLGISLTCSTIPLILAWYLFFTVKGATMAQPIITQINWMVSDAVIVPFGFHLDPVSLLMLVLVATISWLIQIYSIGYMEGDPGFARYYADLSLFGMSMLSLVSASGMVQLFISWELVGLASYLLIGFWYEKFSASEAGKKAFVVTRFGDIGFYMGLVFLLFFMRDLNLFGLGIADINNIGLARKLTEAQITLCALLIFCGVCGKSAQFPIHVWLPDAMEGPTPVSALLHSATMVAAGVYLMTRLFPFFAASPTAMSVALAISTITLILSSTIGMVAKDIKQVWAYSTISQLGFMAMGLAAAGLAHGTFFAGYYHLTTHAAFKALLFLCAGVFIHHFGTNDFFVMSKEGGRKLLIPMVTVTIAALALAGIFPFSGFFSKELILAQLWHLDNKLWVGLGLFGAFLTAYYTFRVIFVLLFPRPHDHPAWKIYYVREEVAGHGHSPHGHEEEEAHGSSAHAHEEHHAVPWVMAFPLLVLAAFTCVLGFLQTPIEKFLLGESHPHELNYLLLVLAVGCALSGIGMAWLDWGRAGARWTGFISKFPMLENFFIQKWYMDHFWRWFLNAVIYGIFSRFFTYNDRRVVDGGVDAVALGTIGSGRLLSFIQTAFLQLNLLFMVLVLAGVGIYLLMGR</sequence>
<dbReference type="InterPro" id="IPR018393">
    <property type="entry name" value="NADHpl_OxRdtase_5_subgr"/>
</dbReference>
<dbReference type="Pfam" id="PF00361">
    <property type="entry name" value="Proton_antipo_M"/>
    <property type="match status" value="1"/>
</dbReference>
<proteinExistence type="predicted"/>
<dbReference type="GO" id="GO:0016020">
    <property type="term" value="C:membrane"/>
    <property type="evidence" value="ECO:0007669"/>
    <property type="project" value="UniProtKB-SubCell"/>
</dbReference>
<dbReference type="GO" id="GO:0003954">
    <property type="term" value="F:NADH dehydrogenase activity"/>
    <property type="evidence" value="ECO:0007669"/>
    <property type="project" value="TreeGrafter"/>
</dbReference>
<dbReference type="NCBIfam" id="TIGR01974">
    <property type="entry name" value="NDH_I_L"/>
    <property type="match status" value="1"/>
</dbReference>
<dbReference type="GO" id="GO:0008137">
    <property type="term" value="F:NADH dehydrogenase (ubiquinone) activity"/>
    <property type="evidence" value="ECO:0007669"/>
    <property type="project" value="InterPro"/>
</dbReference>
<dbReference type="PRINTS" id="PR01435">
    <property type="entry name" value="NPOXDRDTASE5"/>
</dbReference>
<feature type="transmembrane region" description="Helical" evidence="6">
    <location>
        <begin position="593"/>
        <end position="610"/>
    </location>
</feature>
<dbReference type="GO" id="GO:0012505">
    <property type="term" value="C:endomembrane system"/>
    <property type="evidence" value="ECO:0007669"/>
    <property type="project" value="UniProtKB-SubCell"/>
</dbReference>
<evidence type="ECO:0000259" key="8">
    <source>
        <dbReference type="Pfam" id="PF00662"/>
    </source>
</evidence>
<keyword evidence="3 6" id="KW-1133">Transmembrane helix</keyword>
<feature type="transmembrane region" description="Helical" evidence="6">
    <location>
        <begin position="264"/>
        <end position="286"/>
    </location>
</feature>
<dbReference type="EC" id="1.6.5.-" evidence="9"/>
<feature type="transmembrane region" description="Helical" evidence="6">
    <location>
        <begin position="501"/>
        <end position="522"/>
    </location>
</feature>
<evidence type="ECO:0000256" key="6">
    <source>
        <dbReference type="SAM" id="Phobius"/>
    </source>
</evidence>